<evidence type="ECO:0008006" key="3">
    <source>
        <dbReference type="Google" id="ProtNLM"/>
    </source>
</evidence>
<keyword evidence="2" id="KW-1185">Reference proteome</keyword>
<dbReference type="EMBL" id="CP011030">
    <property type="protein sequence ID" value="ATC91229.1"/>
    <property type="molecule type" value="Genomic_DNA"/>
</dbReference>
<gene>
    <name evidence="1" type="ORF">PISS_a2412</name>
</gene>
<dbReference type="Proteomes" id="UP000217258">
    <property type="component" value="Chromosome I"/>
</dbReference>
<organism evidence="1 2">
    <name type="scientific">Pseudoalteromonas issachenkonii</name>
    <dbReference type="NCBI Taxonomy" id="152297"/>
    <lineage>
        <taxon>Bacteria</taxon>
        <taxon>Pseudomonadati</taxon>
        <taxon>Pseudomonadota</taxon>
        <taxon>Gammaproteobacteria</taxon>
        <taxon>Alteromonadales</taxon>
        <taxon>Pseudoalteromonadaceae</taxon>
        <taxon>Pseudoalteromonas</taxon>
    </lineage>
</organism>
<evidence type="ECO:0000313" key="1">
    <source>
        <dbReference type="EMBL" id="ATC91229.1"/>
    </source>
</evidence>
<sequence>MTLFAIKFKGNNTYKALYCNYQERSVLIGLYHRSFVTEVSIMIE</sequence>
<protein>
    <recommendedName>
        <fullName evidence="3">Transposase</fullName>
    </recommendedName>
</protein>
<evidence type="ECO:0000313" key="2">
    <source>
        <dbReference type="Proteomes" id="UP000217258"/>
    </source>
</evidence>
<name>A0ABM6N589_9GAMM</name>
<accession>A0ABM6N589</accession>
<proteinExistence type="predicted"/>
<reference evidence="1 2" key="1">
    <citation type="submission" date="2015-06" db="EMBL/GenBank/DDBJ databases">
        <authorList>
            <person name="Xie B.-B."/>
            <person name="Rong J.-C."/>
            <person name="Qin Q.-L."/>
            <person name="Zhang Y.-Z."/>
        </authorList>
    </citation>
    <scope>NUCLEOTIDE SEQUENCE [LARGE SCALE GENOMIC DNA]</scope>
    <source>
        <strain evidence="1 2">KMM 3549</strain>
    </source>
</reference>